<dbReference type="GO" id="GO:0008049">
    <property type="term" value="P:male courtship behavior"/>
    <property type="evidence" value="ECO:0007669"/>
    <property type="project" value="TreeGrafter"/>
</dbReference>
<evidence type="ECO:0000256" key="1">
    <source>
        <dbReference type="ARBA" id="ARBA00004651"/>
    </source>
</evidence>
<evidence type="ECO:0000256" key="2">
    <source>
        <dbReference type="ARBA" id="ARBA00022475"/>
    </source>
</evidence>
<evidence type="ECO:0000256" key="4">
    <source>
        <dbReference type="ARBA" id="ARBA00022989"/>
    </source>
</evidence>
<keyword evidence="3 8" id="KW-0812">Transmembrane</keyword>
<organism evidence="9 10">
    <name type="scientific">Rhynchophorus ferrugineus</name>
    <name type="common">Red palm weevil</name>
    <name type="synonym">Curculio ferrugineus</name>
    <dbReference type="NCBI Taxonomy" id="354439"/>
    <lineage>
        <taxon>Eukaryota</taxon>
        <taxon>Metazoa</taxon>
        <taxon>Ecdysozoa</taxon>
        <taxon>Arthropoda</taxon>
        <taxon>Hexapoda</taxon>
        <taxon>Insecta</taxon>
        <taxon>Pterygota</taxon>
        <taxon>Neoptera</taxon>
        <taxon>Endopterygota</taxon>
        <taxon>Coleoptera</taxon>
        <taxon>Polyphaga</taxon>
        <taxon>Cucujiformia</taxon>
        <taxon>Curculionidae</taxon>
        <taxon>Dryophthorinae</taxon>
        <taxon>Rhynchophorus</taxon>
    </lineage>
</organism>
<dbReference type="GO" id="GO:0005886">
    <property type="term" value="C:plasma membrane"/>
    <property type="evidence" value="ECO:0007669"/>
    <property type="project" value="UniProtKB-SubCell"/>
</dbReference>
<comment type="subcellular location">
    <subcellularLocation>
        <location evidence="1 8">Cell membrane</location>
        <topology evidence="1 8">Multi-pass membrane protein</topology>
    </subcellularLocation>
</comment>
<gene>
    <name evidence="9" type="ORF">GWI33_019365</name>
</gene>
<dbReference type="EMBL" id="JAACXV010014431">
    <property type="protein sequence ID" value="KAF7267406.1"/>
    <property type="molecule type" value="Genomic_DNA"/>
</dbReference>
<dbReference type="OrthoDB" id="6815404at2759"/>
<dbReference type="GO" id="GO:0007165">
    <property type="term" value="P:signal transduction"/>
    <property type="evidence" value="ECO:0007669"/>
    <property type="project" value="UniProtKB-KW"/>
</dbReference>
<dbReference type="Pfam" id="PF08395">
    <property type="entry name" value="7tm_7"/>
    <property type="match status" value="1"/>
</dbReference>
<name>A0A834M496_RHYFE</name>
<comment type="caution">
    <text evidence="9">The sequence shown here is derived from an EMBL/GenBank/DDBJ whole genome shotgun (WGS) entry which is preliminary data.</text>
</comment>
<feature type="transmembrane region" description="Helical" evidence="8">
    <location>
        <begin position="174"/>
        <end position="194"/>
    </location>
</feature>
<keyword evidence="6 8" id="KW-0675">Receptor</keyword>
<keyword evidence="7 8" id="KW-0807">Transducer</keyword>
<dbReference type="GO" id="GO:0030425">
    <property type="term" value="C:dendrite"/>
    <property type="evidence" value="ECO:0007669"/>
    <property type="project" value="TreeGrafter"/>
</dbReference>
<dbReference type="PANTHER" id="PTHR21143">
    <property type="entry name" value="INVERTEBRATE GUSTATORY RECEPTOR"/>
    <property type="match status" value="1"/>
</dbReference>
<evidence type="ECO:0000256" key="6">
    <source>
        <dbReference type="ARBA" id="ARBA00023170"/>
    </source>
</evidence>
<proteinExistence type="inferred from homology"/>
<evidence type="ECO:0000256" key="3">
    <source>
        <dbReference type="ARBA" id="ARBA00022692"/>
    </source>
</evidence>
<feature type="transmembrane region" description="Helical" evidence="8">
    <location>
        <begin position="248"/>
        <end position="268"/>
    </location>
</feature>
<sequence length="377" mass="44117">MASRVTRPSVVYLKPLSPFFIFIGTFPPYSFSHNKLTDTGLHNIRILIIIVVMSTLTFISIMGRFLVFDRNYIFALVDTLNALLVWIFVITVLRYTVTKKHLYEKLLQNLTFIENVSTKLDEAPEKMINRKIFIYFMGMILSELFVCCWYYIPRTSTQLKMFLVASLLHFQEEFIFVLYGACICFTTINILYVCHEKYKALHNMLWEIRCSDIYDDLSLLKQIKEIRNLYNILQNITRILNVLFVPQLLILPLIATTWCLLFCIYLKSVDVNYYGNSSEYPYATISYIAAIFIGTSKIIIKCDQIVQESKRIVTTAFHVKESLSIYSSSYSEMEAFIVKISIKPVVFTGCYFFEINRSLLYFILGNSVMYFMLLENF</sequence>
<feature type="transmembrane region" description="Helical" evidence="8">
    <location>
        <begin position="358"/>
        <end position="374"/>
    </location>
</feature>
<evidence type="ECO:0000313" key="9">
    <source>
        <dbReference type="EMBL" id="KAF7267406.1"/>
    </source>
</evidence>
<dbReference type="PANTHER" id="PTHR21143:SF104">
    <property type="entry name" value="GUSTATORY RECEPTOR 8A-RELATED"/>
    <property type="match status" value="1"/>
</dbReference>
<dbReference type="Proteomes" id="UP000625711">
    <property type="component" value="Unassembled WGS sequence"/>
</dbReference>
<dbReference type="GO" id="GO:0007635">
    <property type="term" value="P:chemosensory behavior"/>
    <property type="evidence" value="ECO:0007669"/>
    <property type="project" value="TreeGrafter"/>
</dbReference>
<evidence type="ECO:0000313" key="10">
    <source>
        <dbReference type="Proteomes" id="UP000625711"/>
    </source>
</evidence>
<comment type="similarity">
    <text evidence="8">Belongs to the insect chemoreceptor superfamily. Gustatory receptor (GR) family.</text>
</comment>
<keyword evidence="5 8" id="KW-0472">Membrane</keyword>
<keyword evidence="4 8" id="KW-1133">Transmembrane helix</keyword>
<feature type="transmembrane region" description="Helical" evidence="8">
    <location>
        <begin position="280"/>
        <end position="300"/>
    </location>
</feature>
<keyword evidence="2 8" id="KW-1003">Cell membrane</keyword>
<feature type="transmembrane region" description="Helical" evidence="8">
    <location>
        <begin position="132"/>
        <end position="152"/>
    </location>
</feature>
<comment type="function">
    <text evidence="8">Gustatory receptor which mediates acceptance or avoidance behavior, depending on its substrates.</text>
</comment>
<reference evidence="9" key="1">
    <citation type="submission" date="2020-08" db="EMBL/GenBank/DDBJ databases">
        <title>Genome sequencing and assembly of the red palm weevil Rhynchophorus ferrugineus.</title>
        <authorList>
            <person name="Dias G.B."/>
            <person name="Bergman C.M."/>
            <person name="Manee M."/>
        </authorList>
    </citation>
    <scope>NUCLEOTIDE SEQUENCE</scope>
    <source>
        <strain evidence="9">AA-2017</strain>
        <tissue evidence="9">Whole larva</tissue>
    </source>
</reference>
<feature type="transmembrane region" description="Helical" evidence="8">
    <location>
        <begin position="12"/>
        <end position="32"/>
    </location>
</feature>
<evidence type="ECO:0000256" key="7">
    <source>
        <dbReference type="ARBA" id="ARBA00023224"/>
    </source>
</evidence>
<comment type="caution">
    <text evidence="8">Lacks conserved residue(s) required for the propagation of feature annotation.</text>
</comment>
<evidence type="ECO:0000256" key="5">
    <source>
        <dbReference type="ARBA" id="ARBA00023136"/>
    </source>
</evidence>
<protein>
    <recommendedName>
        <fullName evidence="8">Gustatory receptor</fullName>
    </recommendedName>
</protein>
<feature type="transmembrane region" description="Helical" evidence="8">
    <location>
        <begin position="72"/>
        <end position="97"/>
    </location>
</feature>
<dbReference type="InterPro" id="IPR013604">
    <property type="entry name" value="7TM_chemorcpt"/>
</dbReference>
<dbReference type="GO" id="GO:0043025">
    <property type="term" value="C:neuronal cell body"/>
    <property type="evidence" value="ECO:0007669"/>
    <property type="project" value="TreeGrafter"/>
</dbReference>
<dbReference type="GO" id="GO:0030424">
    <property type="term" value="C:axon"/>
    <property type="evidence" value="ECO:0007669"/>
    <property type="project" value="TreeGrafter"/>
</dbReference>
<dbReference type="AlphaFoldDB" id="A0A834M496"/>
<feature type="transmembrane region" description="Helical" evidence="8">
    <location>
        <begin position="44"/>
        <end position="66"/>
    </location>
</feature>
<keyword evidence="10" id="KW-1185">Reference proteome</keyword>
<accession>A0A834M496</accession>
<evidence type="ECO:0000256" key="8">
    <source>
        <dbReference type="RuleBase" id="RU363108"/>
    </source>
</evidence>
<dbReference type="GO" id="GO:0050909">
    <property type="term" value="P:sensory perception of taste"/>
    <property type="evidence" value="ECO:0007669"/>
    <property type="project" value="InterPro"/>
</dbReference>